<sequence length="112" mass="12207">MADNIKLIVAVVLMMAAIALFYTYSEYSTLLRVLGLLATAGISLFIASKTAIGSTVLSYIGDTNVEVRKVVWPTRQETLQTTLVVILMVIMVALMLWGIDSLLGWGVRALTL</sequence>
<accession>A0A0A0BID5</accession>
<keyword evidence="7 9" id="KW-0811">Translocation</keyword>
<keyword evidence="6 9" id="KW-1133">Transmembrane helix</keyword>
<keyword evidence="8 9" id="KW-0472">Membrane</keyword>
<dbReference type="RefSeq" id="WP_036311897.1">
    <property type="nucleotide sequence ID" value="NZ_JADFAB010000022.1"/>
</dbReference>
<dbReference type="STRING" id="392484.LP43_0665"/>
<evidence type="ECO:0000313" key="11">
    <source>
        <dbReference type="Proteomes" id="UP000029999"/>
    </source>
</evidence>
<evidence type="ECO:0000256" key="3">
    <source>
        <dbReference type="ARBA" id="ARBA00022475"/>
    </source>
</evidence>
<name>A0A0A0BID5_9GAMM</name>
<evidence type="ECO:0000256" key="1">
    <source>
        <dbReference type="ARBA" id="ARBA00004370"/>
    </source>
</evidence>
<evidence type="ECO:0000256" key="9">
    <source>
        <dbReference type="HAMAP-Rule" id="MF_00422"/>
    </source>
</evidence>
<dbReference type="InterPro" id="IPR005807">
    <property type="entry name" value="SecE_bac"/>
</dbReference>
<feature type="transmembrane region" description="Helical" evidence="9">
    <location>
        <begin position="81"/>
        <end position="99"/>
    </location>
</feature>
<evidence type="ECO:0000256" key="7">
    <source>
        <dbReference type="ARBA" id="ARBA00023010"/>
    </source>
</evidence>
<evidence type="ECO:0000256" key="8">
    <source>
        <dbReference type="ARBA" id="ARBA00023136"/>
    </source>
</evidence>
<keyword evidence="4 9" id="KW-0812">Transmembrane</keyword>
<dbReference type="GO" id="GO:0006605">
    <property type="term" value="P:protein targeting"/>
    <property type="evidence" value="ECO:0007669"/>
    <property type="project" value="UniProtKB-UniRule"/>
</dbReference>
<dbReference type="HAMAP" id="MF_00422">
    <property type="entry name" value="SecE"/>
    <property type="match status" value="1"/>
</dbReference>
<protein>
    <recommendedName>
        <fullName evidence="9">Protein translocase subunit SecE</fullName>
    </recommendedName>
</protein>
<proteinExistence type="inferred from homology"/>
<organism evidence="10 11">
    <name type="scientific">Methylophaga thiooxydans</name>
    <dbReference type="NCBI Taxonomy" id="392484"/>
    <lineage>
        <taxon>Bacteria</taxon>
        <taxon>Pseudomonadati</taxon>
        <taxon>Pseudomonadota</taxon>
        <taxon>Gammaproteobacteria</taxon>
        <taxon>Thiotrichales</taxon>
        <taxon>Piscirickettsiaceae</taxon>
        <taxon>Methylophaga</taxon>
    </lineage>
</organism>
<dbReference type="GO" id="GO:0065002">
    <property type="term" value="P:intracellular protein transmembrane transport"/>
    <property type="evidence" value="ECO:0007669"/>
    <property type="project" value="UniProtKB-UniRule"/>
</dbReference>
<dbReference type="GO" id="GO:0008320">
    <property type="term" value="F:protein transmembrane transporter activity"/>
    <property type="evidence" value="ECO:0007669"/>
    <property type="project" value="UniProtKB-UniRule"/>
</dbReference>
<gene>
    <name evidence="9" type="primary">secE</name>
    <name evidence="10" type="ORF">LP43_0665</name>
</gene>
<comment type="function">
    <text evidence="9">Essential subunit of the Sec protein translocation channel SecYEG. Clamps together the 2 halves of SecY. May contact the channel plug during translocation.</text>
</comment>
<evidence type="ECO:0000313" key="10">
    <source>
        <dbReference type="EMBL" id="KGM08238.1"/>
    </source>
</evidence>
<keyword evidence="2 9" id="KW-0813">Transport</keyword>
<dbReference type="InterPro" id="IPR038379">
    <property type="entry name" value="SecE_sf"/>
</dbReference>
<dbReference type="PROSITE" id="PS01067">
    <property type="entry name" value="SECE_SEC61G"/>
    <property type="match status" value="1"/>
</dbReference>
<comment type="subunit">
    <text evidence="9">Component of the Sec protein translocase complex. Heterotrimer consisting of SecY, SecE and SecG subunits. The heterotrimers can form oligomers, although 1 heterotrimer is thought to be able to translocate proteins. Interacts with the ribosome. Interacts with SecDF, and other proteins may be involved. Interacts with SecA.</text>
</comment>
<comment type="similarity">
    <text evidence="9">Belongs to the SecE/SEC61-gamma family.</text>
</comment>
<dbReference type="InterPro" id="IPR001901">
    <property type="entry name" value="Translocase_SecE/Sec61-g"/>
</dbReference>
<comment type="caution">
    <text evidence="9">Lacks conserved residue(s) required for the propagation of feature annotation.</text>
</comment>
<dbReference type="GO" id="GO:0005886">
    <property type="term" value="C:plasma membrane"/>
    <property type="evidence" value="ECO:0007669"/>
    <property type="project" value="UniProtKB-UniRule"/>
</dbReference>
<dbReference type="NCBIfam" id="TIGR00964">
    <property type="entry name" value="secE_bact"/>
    <property type="match status" value="1"/>
</dbReference>
<dbReference type="GO" id="GO:0043952">
    <property type="term" value="P:protein transport by the Sec complex"/>
    <property type="evidence" value="ECO:0007669"/>
    <property type="project" value="UniProtKB-UniRule"/>
</dbReference>
<dbReference type="PANTHER" id="PTHR33910:SF1">
    <property type="entry name" value="PROTEIN TRANSLOCASE SUBUNIT SECE"/>
    <property type="match status" value="1"/>
</dbReference>
<keyword evidence="3 9" id="KW-1003">Cell membrane</keyword>
<comment type="subcellular location">
    <subcellularLocation>
        <location evidence="1">Membrane</location>
    </subcellularLocation>
</comment>
<dbReference type="PANTHER" id="PTHR33910">
    <property type="entry name" value="PROTEIN TRANSLOCASE SUBUNIT SECE"/>
    <property type="match status" value="1"/>
</dbReference>
<dbReference type="Proteomes" id="UP000029999">
    <property type="component" value="Unassembled WGS sequence"/>
</dbReference>
<evidence type="ECO:0000256" key="5">
    <source>
        <dbReference type="ARBA" id="ARBA00022927"/>
    </source>
</evidence>
<reference evidence="10 11" key="1">
    <citation type="submission" date="2014-09" db="EMBL/GenBank/DDBJ databases">
        <authorList>
            <person name="Grob C."/>
            <person name="Taubert M."/>
            <person name="Howat A.M."/>
            <person name="Burns O.J."/>
            <person name="Dixon J.L."/>
            <person name="Chen Y."/>
            <person name="Murrell J.C."/>
        </authorList>
    </citation>
    <scope>NUCLEOTIDE SEQUENCE [LARGE SCALE GENOMIC DNA]</scope>
    <source>
        <strain evidence="10">L4</strain>
    </source>
</reference>
<dbReference type="Pfam" id="PF00584">
    <property type="entry name" value="SecE"/>
    <property type="match status" value="1"/>
</dbReference>
<dbReference type="AlphaFoldDB" id="A0A0A0BID5"/>
<keyword evidence="5 9" id="KW-0653">Protein transport</keyword>
<feature type="transmembrane region" description="Helical" evidence="9">
    <location>
        <begin position="7"/>
        <end position="24"/>
    </location>
</feature>
<dbReference type="PRINTS" id="PR01650">
    <property type="entry name" value="SECETRNLCASE"/>
</dbReference>
<dbReference type="EMBL" id="JRQD01000001">
    <property type="protein sequence ID" value="KGM08238.1"/>
    <property type="molecule type" value="Genomic_DNA"/>
</dbReference>
<evidence type="ECO:0000256" key="4">
    <source>
        <dbReference type="ARBA" id="ARBA00022692"/>
    </source>
</evidence>
<evidence type="ECO:0000256" key="2">
    <source>
        <dbReference type="ARBA" id="ARBA00022448"/>
    </source>
</evidence>
<comment type="caution">
    <text evidence="10">The sequence shown here is derived from an EMBL/GenBank/DDBJ whole genome shotgun (WGS) entry which is preliminary data.</text>
</comment>
<dbReference type="Gene3D" id="1.20.5.1030">
    <property type="entry name" value="Preprotein translocase secy subunit"/>
    <property type="match status" value="1"/>
</dbReference>
<evidence type="ECO:0000256" key="6">
    <source>
        <dbReference type="ARBA" id="ARBA00022989"/>
    </source>
</evidence>
<feature type="transmembrane region" description="Helical" evidence="9">
    <location>
        <begin position="36"/>
        <end position="60"/>
    </location>
</feature>
<dbReference type="GO" id="GO:0009306">
    <property type="term" value="P:protein secretion"/>
    <property type="evidence" value="ECO:0007669"/>
    <property type="project" value="UniProtKB-UniRule"/>
</dbReference>